<dbReference type="InterPro" id="IPR037215">
    <property type="entry name" value="GUN4-like_sf"/>
</dbReference>
<dbReference type="Gene3D" id="3.30.420.10">
    <property type="entry name" value="Ribonuclease H-like superfamily/Ribonuclease H"/>
    <property type="match status" value="1"/>
</dbReference>
<evidence type="ECO:0000313" key="2">
    <source>
        <dbReference type="Proteomes" id="UP000799423"/>
    </source>
</evidence>
<dbReference type="GO" id="GO:0003676">
    <property type="term" value="F:nucleic acid binding"/>
    <property type="evidence" value="ECO:0007669"/>
    <property type="project" value="InterPro"/>
</dbReference>
<dbReference type="InterPro" id="IPR036397">
    <property type="entry name" value="RNaseH_sf"/>
</dbReference>
<name>A0A6A7AMB1_9PLEO</name>
<protein>
    <recommendedName>
        <fullName evidence="3">Tc1-like transposase DDE domain-containing protein</fullName>
    </recommendedName>
</protein>
<organism evidence="1 2">
    <name type="scientific">Plenodomus tracheiphilus IPT5</name>
    <dbReference type="NCBI Taxonomy" id="1408161"/>
    <lineage>
        <taxon>Eukaryota</taxon>
        <taxon>Fungi</taxon>
        <taxon>Dikarya</taxon>
        <taxon>Ascomycota</taxon>
        <taxon>Pezizomycotina</taxon>
        <taxon>Dothideomycetes</taxon>
        <taxon>Pleosporomycetidae</taxon>
        <taxon>Pleosporales</taxon>
        <taxon>Pleosporineae</taxon>
        <taxon>Leptosphaeriaceae</taxon>
        <taxon>Plenodomus</taxon>
    </lineage>
</organism>
<feature type="non-terminal residue" evidence="1">
    <location>
        <position position="82"/>
    </location>
</feature>
<dbReference type="AlphaFoldDB" id="A0A6A7AMB1"/>
<dbReference type="Proteomes" id="UP000799423">
    <property type="component" value="Unassembled WGS sequence"/>
</dbReference>
<accession>A0A6A7AMB1</accession>
<evidence type="ECO:0008006" key="3">
    <source>
        <dbReference type="Google" id="ProtNLM"/>
    </source>
</evidence>
<sequence length="82" mass="10399">WPAYSPDLNLIEHLWWALKKRMFKFYPQYNNYMRAQEEWDSFCEALKECWRRIPRRLIKQLIRSMPRRMQACRLARGWQTKY</sequence>
<dbReference type="OrthoDB" id="5410741at2759"/>
<evidence type="ECO:0000313" key="1">
    <source>
        <dbReference type="EMBL" id="KAF2844102.1"/>
    </source>
</evidence>
<proteinExistence type="predicted"/>
<keyword evidence="2" id="KW-1185">Reference proteome</keyword>
<dbReference type="SUPFAM" id="SSF140869">
    <property type="entry name" value="GUN4-like"/>
    <property type="match status" value="1"/>
</dbReference>
<dbReference type="EMBL" id="MU006419">
    <property type="protein sequence ID" value="KAF2844102.1"/>
    <property type="molecule type" value="Genomic_DNA"/>
</dbReference>
<feature type="non-terminal residue" evidence="1">
    <location>
        <position position="1"/>
    </location>
</feature>
<reference evidence="1" key="1">
    <citation type="submission" date="2020-01" db="EMBL/GenBank/DDBJ databases">
        <authorList>
            <consortium name="DOE Joint Genome Institute"/>
            <person name="Haridas S."/>
            <person name="Albert R."/>
            <person name="Binder M."/>
            <person name="Bloem J."/>
            <person name="Labutti K."/>
            <person name="Salamov A."/>
            <person name="Andreopoulos B."/>
            <person name="Baker S.E."/>
            <person name="Barry K."/>
            <person name="Bills G."/>
            <person name="Bluhm B.H."/>
            <person name="Cannon C."/>
            <person name="Castanera R."/>
            <person name="Culley D.E."/>
            <person name="Daum C."/>
            <person name="Ezra D."/>
            <person name="Gonzalez J.B."/>
            <person name="Henrissat B."/>
            <person name="Kuo A."/>
            <person name="Liang C."/>
            <person name="Lipzen A."/>
            <person name="Lutzoni F."/>
            <person name="Magnuson J."/>
            <person name="Mondo S."/>
            <person name="Nolan M."/>
            <person name="Ohm R."/>
            <person name="Pangilinan J."/>
            <person name="Park H.-J."/>
            <person name="Ramirez L."/>
            <person name="Alfaro M."/>
            <person name="Sun H."/>
            <person name="Tritt A."/>
            <person name="Yoshinaga Y."/>
            <person name="Zwiers L.-H."/>
            <person name="Turgeon B.G."/>
            <person name="Goodwin S.B."/>
            <person name="Spatafora J.W."/>
            <person name="Crous P.W."/>
            <person name="Grigoriev I.V."/>
        </authorList>
    </citation>
    <scope>NUCLEOTIDE SEQUENCE</scope>
    <source>
        <strain evidence="1">IPT5</strain>
    </source>
</reference>
<gene>
    <name evidence="1" type="ORF">T440DRAFT_354814</name>
</gene>